<proteinExistence type="predicted"/>
<comment type="caution">
    <text evidence="7">The sequence shown here is derived from an EMBL/GenBank/DDBJ whole genome shotgun (WGS) entry which is preliminary data.</text>
</comment>
<keyword evidence="5" id="KW-0067">ATP-binding</keyword>
<dbReference type="EMBL" id="JALNTZ010000004">
    <property type="protein sequence ID" value="KAJ3654187.1"/>
    <property type="molecule type" value="Genomic_DNA"/>
</dbReference>
<feature type="compositionally biased region" description="Low complexity" evidence="6">
    <location>
        <begin position="430"/>
        <end position="504"/>
    </location>
</feature>
<evidence type="ECO:0000256" key="5">
    <source>
        <dbReference type="ARBA" id="ARBA00022840"/>
    </source>
</evidence>
<feature type="region of interest" description="Disordered" evidence="6">
    <location>
        <begin position="302"/>
        <end position="333"/>
    </location>
</feature>
<evidence type="ECO:0008006" key="9">
    <source>
        <dbReference type="Google" id="ProtNLM"/>
    </source>
</evidence>
<accession>A0AA38MF41</accession>
<keyword evidence="4" id="KW-0547">Nucleotide-binding</keyword>
<feature type="compositionally biased region" description="Low complexity" evidence="6">
    <location>
        <begin position="183"/>
        <end position="198"/>
    </location>
</feature>
<dbReference type="GO" id="GO:0060271">
    <property type="term" value="P:cilium assembly"/>
    <property type="evidence" value="ECO:0007669"/>
    <property type="project" value="TreeGrafter"/>
</dbReference>
<dbReference type="Gene3D" id="3.30.470.20">
    <property type="entry name" value="ATP-grasp fold, B domain"/>
    <property type="match status" value="1"/>
</dbReference>
<evidence type="ECO:0000256" key="2">
    <source>
        <dbReference type="ARBA" id="ARBA00022490"/>
    </source>
</evidence>
<keyword evidence="3" id="KW-0436">Ligase</keyword>
<dbReference type="InterPro" id="IPR004344">
    <property type="entry name" value="TTL/TTLL_fam"/>
</dbReference>
<dbReference type="GO" id="GO:0003341">
    <property type="term" value="P:cilium movement"/>
    <property type="evidence" value="ECO:0007669"/>
    <property type="project" value="TreeGrafter"/>
</dbReference>
<dbReference type="AlphaFoldDB" id="A0AA38MF41"/>
<feature type="region of interest" description="Disordered" evidence="6">
    <location>
        <begin position="129"/>
        <end position="198"/>
    </location>
</feature>
<evidence type="ECO:0000256" key="1">
    <source>
        <dbReference type="ARBA" id="ARBA00004496"/>
    </source>
</evidence>
<sequence>MYPLNFQRYQHPLMQVPKKHDHFKFQLPNTNRNMRSAYDAPKYAVPKSNSTGLYKTCPHVAKRGSNANRSNGRPASPQRKPARDNTQVIFERFTPFGNNTMKSTNNTIWTNTTNKTVAQKNVKNVVQKTQTKKMQNLVSSKKCGRPDSSSSQNSSTTGKSVNVQPQQKITVSEATKPCDHNVNKNTNQSQTSSNINRSQQQMGIVPEIPEVHEPVANKNLAQPQIRANVYPSPQAKGGVQELQKACEHNVVKNVTQTQMLNNVNQEAQQKMGDSVGFKTCEHNVNKNTDHNRLPQHKNVVPEGVKKNEQNTGRNVTHRQAGGKKVSQQKANTPVGTELVSKNKQLKNAAAEGVEAENNPIIEVYKKCQLPRQYPCEYPKCSNLNFKKVTQDLANIIKNFQKQINEVSVPSVQMEQVPSAMIKPKMKEFFKNSTSPPDNNNDNNNNNNNKTNDNNKNPNNKNNKNANRNQNLNNPSQNCFSQRSSSTSSSLNKRTSSKSLTTRSSLLSRHSFTPFRSLTQHNMLPRSSSSRGFTHRPLYTDPLKELKTEVQTAIRERKTFTIRGQFHPIRKALLARGWVEKYHPSYKDRLNNSISRYHSHTIAELLTLMRKEDLTAMCKNLIKSKLLGGYQVDFYWGTNDEAFRENPDKIKLTIINKLKKEIFSYTNKQGLSDASKCSYWYQKYNVSKLNHPRTYSLGKNGDLKGFVDDFHCTAAMSLLKWVVKMNATKECKLMSPSGKIPMETYDFALNECCKFIKKARHEDIDMKIPEATENEWNQFLDYFYKLIHYNNHFKAEGKETEESLVRKSNYILNNLKSFYHFVDMDGMMNIWILKPTASSRGRGIHMCRTLQYVLKIIKQNHNIRYIIQKYIERPLLIYNTKFDIRQWFVISNCCPLTIWMYKECYLRFSSQTYNLRKLHESIHLTNNSVQCKYKNNFLDAALPSYNMWDSQQFESYLSNIGYPTAFRDIIYPGMKQCITAAVLMHQDKMVVRKNCFELYGADFILTEDFQPWLLEINSSPALYSSTPVTARMCPKVLEDVIKVVIDYTRNNKANTGSFEMVYRQQQTKLPAPGALEIKGTPLKSNYFFNGPDQELPDKSPMPSLSDPLAVVEHGQDCLKMFGDEIKKTLKNLLQIIQNEKQKRGLDKNQIKN</sequence>
<dbReference type="SUPFAM" id="SSF56059">
    <property type="entry name" value="Glutathione synthetase ATP-binding domain-like"/>
    <property type="match status" value="1"/>
</dbReference>
<keyword evidence="2" id="KW-0963">Cytoplasm</keyword>
<dbReference type="PANTHER" id="PTHR45870">
    <property type="entry name" value="TUBULIN MONOGLYCYLASE TTLL3"/>
    <property type="match status" value="1"/>
</dbReference>
<evidence type="ECO:0000256" key="4">
    <source>
        <dbReference type="ARBA" id="ARBA00022741"/>
    </source>
</evidence>
<dbReference type="InterPro" id="IPR051437">
    <property type="entry name" value="TTLL_monoglycylase"/>
</dbReference>
<feature type="compositionally biased region" description="Polar residues" evidence="6">
    <location>
        <begin position="156"/>
        <end position="173"/>
    </location>
</feature>
<evidence type="ECO:0000256" key="6">
    <source>
        <dbReference type="SAM" id="MobiDB-lite"/>
    </source>
</evidence>
<evidence type="ECO:0000313" key="8">
    <source>
        <dbReference type="Proteomes" id="UP001168821"/>
    </source>
</evidence>
<dbReference type="GO" id="GO:0005524">
    <property type="term" value="F:ATP binding"/>
    <property type="evidence" value="ECO:0007669"/>
    <property type="project" value="UniProtKB-KW"/>
</dbReference>
<dbReference type="PROSITE" id="PS51221">
    <property type="entry name" value="TTL"/>
    <property type="match status" value="1"/>
</dbReference>
<dbReference type="PANTHER" id="PTHR45870:SF2">
    <property type="entry name" value="TUBULIN MONOGLYCYLASE TTLL3"/>
    <property type="match status" value="1"/>
</dbReference>
<dbReference type="Proteomes" id="UP001168821">
    <property type="component" value="Unassembled WGS sequence"/>
</dbReference>
<evidence type="ECO:0000256" key="3">
    <source>
        <dbReference type="ARBA" id="ARBA00022598"/>
    </source>
</evidence>
<keyword evidence="8" id="KW-1185">Reference proteome</keyword>
<dbReference type="Pfam" id="PF03133">
    <property type="entry name" value="TTL"/>
    <property type="match status" value="1"/>
</dbReference>
<reference evidence="7" key="1">
    <citation type="journal article" date="2023" name="G3 (Bethesda)">
        <title>Whole genome assemblies of Zophobas morio and Tenebrio molitor.</title>
        <authorList>
            <person name="Kaur S."/>
            <person name="Stinson S.A."/>
            <person name="diCenzo G.C."/>
        </authorList>
    </citation>
    <scope>NUCLEOTIDE SEQUENCE</scope>
    <source>
        <strain evidence="7">QUZm001</strain>
    </source>
</reference>
<evidence type="ECO:0000313" key="7">
    <source>
        <dbReference type="EMBL" id="KAJ3654187.1"/>
    </source>
</evidence>
<organism evidence="7 8">
    <name type="scientific">Zophobas morio</name>
    <dbReference type="NCBI Taxonomy" id="2755281"/>
    <lineage>
        <taxon>Eukaryota</taxon>
        <taxon>Metazoa</taxon>
        <taxon>Ecdysozoa</taxon>
        <taxon>Arthropoda</taxon>
        <taxon>Hexapoda</taxon>
        <taxon>Insecta</taxon>
        <taxon>Pterygota</taxon>
        <taxon>Neoptera</taxon>
        <taxon>Endopterygota</taxon>
        <taxon>Coleoptera</taxon>
        <taxon>Polyphaga</taxon>
        <taxon>Cucujiformia</taxon>
        <taxon>Tenebrionidae</taxon>
        <taxon>Zophobas</taxon>
    </lineage>
</organism>
<dbReference type="GO" id="GO:0070736">
    <property type="term" value="F:protein-glycine ligase activity, initiating"/>
    <property type="evidence" value="ECO:0007669"/>
    <property type="project" value="TreeGrafter"/>
</dbReference>
<name>A0AA38MF41_9CUCU</name>
<comment type="subcellular location">
    <subcellularLocation>
        <location evidence="1">Cytoplasm</location>
    </subcellularLocation>
</comment>
<dbReference type="GO" id="GO:0015630">
    <property type="term" value="C:microtubule cytoskeleton"/>
    <property type="evidence" value="ECO:0007669"/>
    <property type="project" value="TreeGrafter"/>
</dbReference>
<protein>
    <recommendedName>
        <fullName evidence="9">Tubulin glycylase 3A</fullName>
    </recommendedName>
</protein>
<feature type="region of interest" description="Disordered" evidence="6">
    <location>
        <begin position="428"/>
        <end position="504"/>
    </location>
</feature>
<feature type="region of interest" description="Disordered" evidence="6">
    <location>
        <begin position="61"/>
        <end position="85"/>
    </location>
</feature>
<gene>
    <name evidence="7" type="ORF">Zmor_013393</name>
</gene>
<dbReference type="GO" id="GO:0005930">
    <property type="term" value="C:axoneme"/>
    <property type="evidence" value="ECO:0007669"/>
    <property type="project" value="TreeGrafter"/>
</dbReference>